<keyword evidence="2" id="KW-1185">Reference proteome</keyword>
<name>A0ABN6RV31_9BACT</name>
<evidence type="ECO:0000313" key="1">
    <source>
        <dbReference type="EMBL" id="BDQ34871.1"/>
    </source>
</evidence>
<evidence type="ECO:0000313" key="2">
    <source>
        <dbReference type="Proteomes" id="UP001061361"/>
    </source>
</evidence>
<organism evidence="1 2">
    <name type="scientific">Pseudodesulfovibrio portus</name>
    <dbReference type="NCBI Taxonomy" id="231439"/>
    <lineage>
        <taxon>Bacteria</taxon>
        <taxon>Pseudomonadati</taxon>
        <taxon>Thermodesulfobacteriota</taxon>
        <taxon>Desulfovibrionia</taxon>
        <taxon>Desulfovibrionales</taxon>
        <taxon>Desulfovibrionaceae</taxon>
    </lineage>
</organism>
<accession>A0ABN6RV31</accession>
<dbReference type="EMBL" id="AP026708">
    <property type="protein sequence ID" value="BDQ34871.1"/>
    <property type="molecule type" value="Genomic_DNA"/>
</dbReference>
<sequence length="137" mass="14817">MSDQGRRIEFGDKGPYLFQTLDVDPQATLLDEHDVCLFQFDRLYLPVAVPACNPLADALSNLSTADMGPEREGMIPLDFDLSETTELPLVTAAAGESFQHGETVFMDVFFGETSARLCFSVPTAAVVGQVLSQVPSG</sequence>
<protein>
    <submittedName>
        <fullName evidence="1">Uncharacterized protein</fullName>
    </submittedName>
</protein>
<dbReference type="Proteomes" id="UP001061361">
    <property type="component" value="Chromosome"/>
</dbReference>
<dbReference type="RefSeq" id="WP_264981760.1">
    <property type="nucleotide sequence ID" value="NZ_AP026708.1"/>
</dbReference>
<reference evidence="1" key="1">
    <citation type="submission" date="2022-08" db="EMBL/GenBank/DDBJ databases">
        <title>Genome Sequence of the sulphate-reducing bacterium, Pseudodesulfovibrio portus JCM14722.</title>
        <authorList>
            <person name="Kondo R."/>
            <person name="Kataoka T."/>
        </authorList>
    </citation>
    <scope>NUCLEOTIDE SEQUENCE</scope>
    <source>
        <strain evidence="1">JCM 14722</strain>
    </source>
</reference>
<gene>
    <name evidence="1" type="ORF">JCM14722_24130</name>
</gene>
<proteinExistence type="predicted"/>